<dbReference type="InterPro" id="IPR036554">
    <property type="entry name" value="GHMP_kinase_C_sf"/>
</dbReference>
<feature type="domain" description="GHMP kinase N-terminal" evidence="7">
    <location>
        <begin position="51"/>
        <end position="124"/>
    </location>
</feature>
<comment type="similarity">
    <text evidence="6">Belongs to the GHMP kinase family. IspE subfamily.</text>
</comment>
<dbReference type="InterPro" id="IPR006204">
    <property type="entry name" value="GHMP_kinase_N_dom"/>
</dbReference>
<dbReference type="SUPFAM" id="SSF54211">
    <property type="entry name" value="Ribosomal protein S5 domain 2-like"/>
    <property type="match status" value="1"/>
</dbReference>
<comment type="function">
    <text evidence="6">Catalyzes the phosphorylation of the position 2 hydroxy group of 4-diphosphocytidyl-2C-methyl-D-erythritol.</text>
</comment>
<keyword evidence="3 6" id="KW-0547">Nucleotide-binding</keyword>
<evidence type="ECO:0000256" key="6">
    <source>
        <dbReference type="HAMAP-Rule" id="MF_00061"/>
    </source>
</evidence>
<feature type="active site" evidence="6">
    <location>
        <position position="3"/>
    </location>
</feature>
<evidence type="ECO:0000256" key="5">
    <source>
        <dbReference type="ARBA" id="ARBA00022840"/>
    </source>
</evidence>
<evidence type="ECO:0000256" key="2">
    <source>
        <dbReference type="ARBA" id="ARBA00022679"/>
    </source>
</evidence>
<evidence type="ECO:0000313" key="8">
    <source>
        <dbReference type="EMBL" id="NIZ69542.1"/>
    </source>
</evidence>
<dbReference type="GO" id="GO:0016114">
    <property type="term" value="P:terpenoid biosynthetic process"/>
    <property type="evidence" value="ECO:0007669"/>
    <property type="project" value="UniProtKB-UniRule"/>
</dbReference>
<dbReference type="Proteomes" id="UP000778951">
    <property type="component" value="Unassembled WGS sequence"/>
</dbReference>
<comment type="pathway">
    <text evidence="6">Isoprenoid biosynthesis; isopentenyl diphosphate biosynthesis via DXP pathway; isopentenyl diphosphate from 1-deoxy-D-xylulose 5-phosphate: step 3/6.</text>
</comment>
<dbReference type="InterPro" id="IPR004424">
    <property type="entry name" value="IspE"/>
</dbReference>
<proteinExistence type="inferred from homology"/>
<dbReference type="GO" id="GO:0005524">
    <property type="term" value="F:ATP binding"/>
    <property type="evidence" value="ECO:0007669"/>
    <property type="project" value="UniProtKB-UniRule"/>
</dbReference>
<comment type="catalytic activity">
    <reaction evidence="6">
        <text>4-CDP-2-C-methyl-D-erythritol + ATP = 4-CDP-2-C-methyl-D-erythritol 2-phosphate + ADP + H(+)</text>
        <dbReference type="Rhea" id="RHEA:18437"/>
        <dbReference type="ChEBI" id="CHEBI:15378"/>
        <dbReference type="ChEBI" id="CHEBI:30616"/>
        <dbReference type="ChEBI" id="CHEBI:57823"/>
        <dbReference type="ChEBI" id="CHEBI:57919"/>
        <dbReference type="ChEBI" id="CHEBI:456216"/>
        <dbReference type="EC" id="2.7.1.148"/>
    </reaction>
</comment>
<keyword evidence="2 6" id="KW-0808">Transferase</keyword>
<dbReference type="GO" id="GO:0050515">
    <property type="term" value="F:4-(cytidine 5'-diphospho)-2-C-methyl-D-erythritol kinase activity"/>
    <property type="evidence" value="ECO:0007669"/>
    <property type="project" value="UniProtKB-UniRule"/>
</dbReference>
<evidence type="ECO:0000256" key="4">
    <source>
        <dbReference type="ARBA" id="ARBA00022777"/>
    </source>
</evidence>
<reference evidence="8" key="1">
    <citation type="submission" date="2020-03" db="EMBL/GenBank/DDBJ databases">
        <title>Spirochaetal bacteria isolated from arthropods constitute a novel genus Entomospira genus novum within the order Spirochaetales.</title>
        <authorList>
            <person name="Grana-Miraglia L."/>
            <person name="Sikutova S."/>
            <person name="Fingerle V."/>
            <person name="Sing A."/>
            <person name="Castillo-Ramirez S."/>
            <person name="Margos G."/>
            <person name="Rudolf I."/>
        </authorList>
    </citation>
    <scope>NUCLEOTIDE SEQUENCE</scope>
    <source>
        <strain evidence="8">BR149</strain>
    </source>
</reference>
<dbReference type="Pfam" id="PF00288">
    <property type="entry name" value="GHMP_kinases_N"/>
    <property type="match status" value="1"/>
</dbReference>
<comment type="caution">
    <text evidence="8">The sequence shown here is derived from an EMBL/GenBank/DDBJ whole genome shotgun (WGS) entry which is preliminary data.</text>
</comment>
<evidence type="ECO:0000256" key="1">
    <source>
        <dbReference type="ARBA" id="ARBA00017473"/>
    </source>
</evidence>
<sequence>MGKDPERTGYHQLRSLMVKIDLYDRLDLTIDLHNNNYQLQGFAIAPEQDILYKSYQLFRELSGINFGLDLQLTKKIPQQAGLGGGSADAGALLQFLQKYFNYPLPLETLIRASASIGADIPFFVQSASVALVEGIGERITPLTSPSTPLVFLLIKPNEAMPTAQAFRTLSKEISTKRATLSAEQLRDLWEDHPINETHPHFFNHFIEALTDDFPQTRSILHALRTHTDVQWASMSGSGTTLFARIKDSQRARQLQQEYQDKGFFSQIVTTLG</sequence>
<dbReference type="AlphaFoldDB" id="A0A968GI95"/>
<protein>
    <recommendedName>
        <fullName evidence="1 6">4-diphosphocytidyl-2-C-methyl-D-erythritol kinase</fullName>
        <shortName evidence="6">CMK</shortName>
        <ecNumber evidence="6">2.7.1.148</ecNumber>
    </recommendedName>
    <alternativeName>
        <fullName evidence="6">4-(cytidine-5'-diphospho)-2-C-methyl-D-erythritol kinase</fullName>
    </alternativeName>
</protein>
<dbReference type="GO" id="GO:0019288">
    <property type="term" value="P:isopentenyl diphosphate biosynthetic process, methylerythritol 4-phosphate pathway"/>
    <property type="evidence" value="ECO:0007669"/>
    <property type="project" value="UniProtKB-UniRule"/>
</dbReference>
<dbReference type="SUPFAM" id="SSF55060">
    <property type="entry name" value="GHMP Kinase, C-terminal domain"/>
    <property type="match status" value="1"/>
</dbReference>
<dbReference type="PIRSF" id="PIRSF010376">
    <property type="entry name" value="IspE"/>
    <property type="match status" value="1"/>
</dbReference>
<dbReference type="EC" id="2.7.1.148" evidence="6"/>
<dbReference type="NCBIfam" id="TIGR00154">
    <property type="entry name" value="ispE"/>
    <property type="match status" value="1"/>
</dbReference>
<accession>A0A968GI95</accession>
<dbReference type="Gene3D" id="3.30.230.10">
    <property type="match status" value="1"/>
</dbReference>
<dbReference type="PANTHER" id="PTHR43527:SF2">
    <property type="entry name" value="4-DIPHOSPHOCYTIDYL-2-C-METHYL-D-ERYTHRITOL KINASE, CHLOROPLASTIC"/>
    <property type="match status" value="1"/>
</dbReference>
<evidence type="ECO:0000313" key="9">
    <source>
        <dbReference type="Proteomes" id="UP000778951"/>
    </source>
</evidence>
<evidence type="ECO:0000259" key="7">
    <source>
        <dbReference type="Pfam" id="PF00288"/>
    </source>
</evidence>
<name>A0A968GI95_9SPIO</name>
<evidence type="ECO:0000256" key="3">
    <source>
        <dbReference type="ARBA" id="ARBA00022741"/>
    </source>
</evidence>
<dbReference type="InterPro" id="IPR014721">
    <property type="entry name" value="Ribsml_uS5_D2-typ_fold_subgr"/>
</dbReference>
<keyword evidence="9" id="KW-1185">Reference proteome</keyword>
<dbReference type="PANTHER" id="PTHR43527">
    <property type="entry name" value="4-DIPHOSPHOCYTIDYL-2-C-METHYL-D-ERYTHRITOL KINASE, CHLOROPLASTIC"/>
    <property type="match status" value="1"/>
</dbReference>
<feature type="binding site" evidence="6">
    <location>
        <begin position="77"/>
        <end position="87"/>
    </location>
    <ligand>
        <name>ATP</name>
        <dbReference type="ChEBI" id="CHEBI:30616"/>
    </ligand>
</feature>
<dbReference type="HAMAP" id="MF_00061">
    <property type="entry name" value="IspE"/>
    <property type="match status" value="1"/>
</dbReference>
<keyword evidence="4 6" id="KW-0418">Kinase</keyword>
<dbReference type="InterPro" id="IPR020568">
    <property type="entry name" value="Ribosomal_Su5_D2-typ_SF"/>
</dbReference>
<feature type="active site" evidence="6">
    <location>
        <position position="119"/>
    </location>
</feature>
<keyword evidence="6" id="KW-0414">Isoprene biosynthesis</keyword>
<dbReference type="EMBL" id="JAATLM010000001">
    <property type="protein sequence ID" value="NIZ69542.1"/>
    <property type="molecule type" value="Genomic_DNA"/>
</dbReference>
<organism evidence="8 9">
    <name type="scientific">Entomospira culicis</name>
    <dbReference type="NCBI Taxonomy" id="2719989"/>
    <lineage>
        <taxon>Bacteria</taxon>
        <taxon>Pseudomonadati</taxon>
        <taxon>Spirochaetota</taxon>
        <taxon>Spirochaetia</taxon>
        <taxon>Spirochaetales</taxon>
        <taxon>Spirochaetaceae</taxon>
        <taxon>Entomospira</taxon>
    </lineage>
</organism>
<gene>
    <name evidence="6 8" type="primary">ispE</name>
    <name evidence="8" type="ORF">HCT48_04845</name>
</gene>
<dbReference type="Gene3D" id="3.30.70.890">
    <property type="entry name" value="GHMP kinase, C-terminal domain"/>
    <property type="match status" value="1"/>
</dbReference>
<keyword evidence="5 6" id="KW-0067">ATP-binding</keyword>